<dbReference type="AlphaFoldDB" id="A0A1B2IZ23"/>
<dbReference type="CDD" id="cd11533">
    <property type="entry name" value="NTP-PPase_Af0060_like"/>
    <property type="match status" value="1"/>
</dbReference>
<evidence type="ECO:0008006" key="3">
    <source>
        <dbReference type="Google" id="ProtNLM"/>
    </source>
</evidence>
<gene>
    <name evidence="1" type="ORF">AYR63_08965</name>
</gene>
<dbReference type="InterPro" id="IPR044548">
    <property type="entry name" value="AF0060_NTP-PPase_MazG-like"/>
</dbReference>
<dbReference type="RefSeq" id="WP_054710184.1">
    <property type="nucleotide sequence ID" value="NZ_CP014912.1"/>
</dbReference>
<proteinExistence type="predicted"/>
<accession>A0A1B2IZ23</accession>
<sequence>MSDLMKQIRLAAEQEPKTVSQQFLKLMEEVGESSQAYLSSQHASGSGYKQLTTANTKEELTDVLLVTLAILHKLGTTDEELATLVSTKTAKWLSKQDHLTSKKDDK</sequence>
<dbReference type="KEGG" id="lpd:AYR62_09410"/>
<dbReference type="Proteomes" id="UP000093267">
    <property type="component" value="Chromosome"/>
</dbReference>
<reference evidence="1 2" key="1">
    <citation type="submission" date="2016-03" db="EMBL/GenBank/DDBJ databases">
        <title>Pediococcus and Lactobacillus from brewery environment - whole genome sequencing and assembly.</title>
        <authorList>
            <person name="Behr J."/>
            <person name="Geissler A.J."/>
            <person name="Vogel R.F."/>
        </authorList>
    </citation>
    <scope>NUCLEOTIDE SEQUENCE [LARGE SCALE GENOMIC DNA]</scope>
    <source>
        <strain evidence="1 2">TMW 1.1995</strain>
    </source>
</reference>
<name>A0A1B2IZ23_9LACO</name>
<keyword evidence="2" id="KW-1185">Reference proteome</keyword>
<evidence type="ECO:0000313" key="2">
    <source>
        <dbReference type="Proteomes" id="UP000093267"/>
    </source>
</evidence>
<evidence type="ECO:0000313" key="1">
    <source>
        <dbReference type="EMBL" id="ANZ67258.1"/>
    </source>
</evidence>
<dbReference type="SUPFAM" id="SSF101386">
    <property type="entry name" value="all-alpha NTP pyrophosphatases"/>
    <property type="match status" value="1"/>
</dbReference>
<dbReference type="OrthoDB" id="2327794at2"/>
<organism evidence="1 2">
    <name type="scientific">Secundilactobacillus paracollinoides</name>
    <dbReference type="NCBI Taxonomy" id="240427"/>
    <lineage>
        <taxon>Bacteria</taxon>
        <taxon>Bacillati</taxon>
        <taxon>Bacillota</taxon>
        <taxon>Bacilli</taxon>
        <taxon>Lactobacillales</taxon>
        <taxon>Lactobacillaceae</taxon>
        <taxon>Secundilactobacillus</taxon>
    </lineage>
</organism>
<dbReference type="Gene3D" id="1.10.287.1080">
    <property type="entry name" value="MazG-like"/>
    <property type="match status" value="1"/>
</dbReference>
<dbReference type="EMBL" id="CP014924">
    <property type="protein sequence ID" value="ANZ67258.1"/>
    <property type="molecule type" value="Genomic_DNA"/>
</dbReference>
<dbReference type="STRING" id="240427.AYR62_09410"/>
<protein>
    <recommendedName>
        <fullName evidence="3">NTP pyrophosphohydrolase MazG putative catalytic core domain-containing protein</fullName>
    </recommendedName>
</protein>